<organism evidence="11 12">
    <name type="scientific">Alysiella filiformis DSM 16848</name>
    <dbReference type="NCBI Taxonomy" id="1120981"/>
    <lineage>
        <taxon>Bacteria</taxon>
        <taxon>Pseudomonadati</taxon>
        <taxon>Pseudomonadota</taxon>
        <taxon>Betaproteobacteria</taxon>
        <taxon>Neisseriales</taxon>
        <taxon>Neisseriaceae</taxon>
        <taxon>Alysiella</taxon>
    </lineage>
</organism>
<accession>A0A286E452</accession>
<keyword evidence="12" id="KW-1185">Reference proteome</keyword>
<dbReference type="FunFam" id="3.40.50.1400:FF:000002">
    <property type="entry name" value="Ferrochelatase"/>
    <property type="match status" value="1"/>
</dbReference>
<dbReference type="GO" id="GO:0006783">
    <property type="term" value="P:heme biosynthetic process"/>
    <property type="evidence" value="ECO:0007669"/>
    <property type="project" value="UniProtKB-UniRule"/>
</dbReference>
<evidence type="ECO:0000256" key="3">
    <source>
        <dbReference type="ARBA" id="ARBA00022723"/>
    </source>
</evidence>
<dbReference type="NCBIfam" id="TIGR00109">
    <property type="entry name" value="hemH"/>
    <property type="match status" value="1"/>
</dbReference>
<comment type="pathway">
    <text evidence="9 10">Porphyrin-containing compound metabolism; protoheme biosynthesis; protoheme from protoporphyrin-IX: step 1/1.</text>
</comment>
<keyword evidence="7 9" id="KW-0627">Porphyrin biosynthesis</keyword>
<evidence type="ECO:0000313" key="12">
    <source>
        <dbReference type="Proteomes" id="UP000219669"/>
    </source>
</evidence>
<dbReference type="InterPro" id="IPR001015">
    <property type="entry name" value="Ferrochelatase"/>
</dbReference>
<keyword evidence="2 9" id="KW-0963">Cytoplasm</keyword>
<dbReference type="CDD" id="cd03411">
    <property type="entry name" value="Ferrochelatase_N"/>
    <property type="match status" value="1"/>
</dbReference>
<evidence type="ECO:0000256" key="1">
    <source>
        <dbReference type="ARBA" id="ARBA00007718"/>
    </source>
</evidence>
<protein>
    <recommendedName>
        <fullName evidence="9 10">Ferrochelatase</fullName>
        <ecNumber evidence="9 10">4.98.1.1</ecNumber>
    </recommendedName>
    <alternativeName>
        <fullName evidence="9">Heme synthase</fullName>
    </alternativeName>
    <alternativeName>
        <fullName evidence="9">Protoheme ferro-lyase</fullName>
    </alternativeName>
</protein>
<gene>
    <name evidence="9" type="primary">hemH</name>
    <name evidence="11" type="ORF">SAMN02746062_00383</name>
</gene>
<dbReference type="Proteomes" id="UP000219669">
    <property type="component" value="Unassembled WGS sequence"/>
</dbReference>
<evidence type="ECO:0000256" key="8">
    <source>
        <dbReference type="ARBA" id="ARBA00024536"/>
    </source>
</evidence>
<keyword evidence="5 9" id="KW-0350">Heme biosynthesis</keyword>
<proteinExistence type="inferred from homology"/>
<sequence length="340" mass="38043">MKFHTEPQLSFEQQNKIGILLMNLGTPDAPTAEAVKPYLGQFLGDQRVVELPKLLWQPILRGVIMPFRSKASAHGYEKVWLNEGSPLAVFTQRQCEGLRARLPDDVFVEYAMTYNKPSVPNVLAKMKANGVGRLLVVPLYPQYAASSAGAALDKVLNELTKQRNQMSLRTVSRFYNHAGYIQAVAAQVKAYRAKHGAGDKLMFSFHGIPQFHHDKGDPYPHECRATAKLVAQELGLSDEQYIVSFQSQFGKGKWLTPSTQTLFDTLPKQGVKKLDVVCAGFMADCLETMEEIAIAGREQFHAAGGEQFHYIPCLNDNPDWLDALTDLVKDNLQGWLQYNL</sequence>
<dbReference type="Pfam" id="PF00762">
    <property type="entry name" value="Ferrochelatase"/>
    <property type="match status" value="1"/>
</dbReference>
<feature type="binding site" evidence="9">
    <location>
        <position position="287"/>
    </location>
    <ligand>
        <name>Fe(2+)</name>
        <dbReference type="ChEBI" id="CHEBI:29033"/>
    </ligand>
</feature>
<dbReference type="GO" id="GO:0046872">
    <property type="term" value="F:metal ion binding"/>
    <property type="evidence" value="ECO:0007669"/>
    <property type="project" value="UniProtKB-KW"/>
</dbReference>
<dbReference type="SUPFAM" id="SSF53800">
    <property type="entry name" value="Chelatase"/>
    <property type="match status" value="1"/>
</dbReference>
<dbReference type="PANTHER" id="PTHR11108">
    <property type="entry name" value="FERROCHELATASE"/>
    <property type="match status" value="1"/>
</dbReference>
<comment type="similarity">
    <text evidence="1 9 10">Belongs to the ferrochelatase family.</text>
</comment>
<keyword evidence="4 9" id="KW-0408">Iron</keyword>
<dbReference type="GO" id="GO:0005737">
    <property type="term" value="C:cytoplasm"/>
    <property type="evidence" value="ECO:0007669"/>
    <property type="project" value="UniProtKB-SubCell"/>
</dbReference>
<reference evidence="11 12" key="1">
    <citation type="submission" date="2017-09" db="EMBL/GenBank/DDBJ databases">
        <authorList>
            <person name="Ehlers B."/>
            <person name="Leendertz F.H."/>
        </authorList>
    </citation>
    <scope>NUCLEOTIDE SEQUENCE [LARGE SCALE GENOMIC DNA]</scope>
    <source>
        <strain evidence="11 12">DSM 16848</strain>
    </source>
</reference>
<dbReference type="InterPro" id="IPR019772">
    <property type="entry name" value="Ferrochelatase_AS"/>
</dbReference>
<dbReference type="GO" id="GO:0004325">
    <property type="term" value="F:ferrochelatase activity"/>
    <property type="evidence" value="ECO:0007669"/>
    <property type="project" value="UniProtKB-UniRule"/>
</dbReference>
<dbReference type="PANTHER" id="PTHR11108:SF1">
    <property type="entry name" value="FERROCHELATASE, MITOCHONDRIAL"/>
    <property type="match status" value="1"/>
</dbReference>
<dbReference type="CDD" id="cd00419">
    <property type="entry name" value="Ferrochelatase_C"/>
    <property type="match status" value="1"/>
</dbReference>
<comment type="catalytic activity">
    <reaction evidence="9 10">
        <text>heme b + 2 H(+) = protoporphyrin IX + Fe(2+)</text>
        <dbReference type="Rhea" id="RHEA:22584"/>
        <dbReference type="ChEBI" id="CHEBI:15378"/>
        <dbReference type="ChEBI" id="CHEBI:29033"/>
        <dbReference type="ChEBI" id="CHEBI:57306"/>
        <dbReference type="ChEBI" id="CHEBI:60344"/>
        <dbReference type="EC" id="4.98.1.1"/>
    </reaction>
</comment>
<comment type="subcellular location">
    <subcellularLocation>
        <location evidence="9 10">Cytoplasm</location>
    </subcellularLocation>
</comment>
<evidence type="ECO:0000256" key="2">
    <source>
        <dbReference type="ARBA" id="ARBA00022490"/>
    </source>
</evidence>
<evidence type="ECO:0000256" key="7">
    <source>
        <dbReference type="ARBA" id="ARBA00023244"/>
    </source>
</evidence>
<evidence type="ECO:0000256" key="9">
    <source>
        <dbReference type="HAMAP-Rule" id="MF_00323"/>
    </source>
</evidence>
<dbReference type="Gene3D" id="3.40.50.1400">
    <property type="match status" value="2"/>
</dbReference>
<dbReference type="UniPathway" id="UPA00252">
    <property type="reaction ID" value="UER00325"/>
</dbReference>
<keyword evidence="6 9" id="KW-0456">Lyase</keyword>
<dbReference type="PROSITE" id="PS00534">
    <property type="entry name" value="FERROCHELATASE"/>
    <property type="match status" value="1"/>
</dbReference>
<name>A0A286E452_9NEIS</name>
<evidence type="ECO:0000256" key="10">
    <source>
        <dbReference type="RuleBase" id="RU000607"/>
    </source>
</evidence>
<dbReference type="InterPro" id="IPR033644">
    <property type="entry name" value="Ferrochelatase_C"/>
</dbReference>
<dbReference type="EC" id="4.98.1.1" evidence="9 10"/>
<evidence type="ECO:0000256" key="6">
    <source>
        <dbReference type="ARBA" id="ARBA00023239"/>
    </source>
</evidence>
<evidence type="ECO:0000313" key="11">
    <source>
        <dbReference type="EMBL" id="SOD65682.1"/>
    </source>
</evidence>
<dbReference type="HAMAP" id="MF_00323">
    <property type="entry name" value="Ferrochelatase"/>
    <property type="match status" value="1"/>
</dbReference>
<keyword evidence="3 9" id="KW-0479">Metal-binding</keyword>
<dbReference type="EMBL" id="OCNF01000002">
    <property type="protein sequence ID" value="SOD65682.1"/>
    <property type="molecule type" value="Genomic_DNA"/>
</dbReference>
<dbReference type="RefSeq" id="WP_179655765.1">
    <property type="nucleotide sequence ID" value="NZ_CP083931.1"/>
</dbReference>
<dbReference type="AlphaFoldDB" id="A0A286E452"/>
<evidence type="ECO:0000256" key="4">
    <source>
        <dbReference type="ARBA" id="ARBA00023004"/>
    </source>
</evidence>
<evidence type="ECO:0000256" key="5">
    <source>
        <dbReference type="ARBA" id="ARBA00023133"/>
    </source>
</evidence>
<comment type="function">
    <text evidence="9 10">Catalyzes the ferrous insertion into protoporphyrin IX.</text>
</comment>
<comment type="catalytic activity">
    <reaction evidence="8">
        <text>Fe-coproporphyrin III + 2 H(+) = coproporphyrin III + Fe(2+)</text>
        <dbReference type="Rhea" id="RHEA:49572"/>
        <dbReference type="ChEBI" id="CHEBI:15378"/>
        <dbReference type="ChEBI" id="CHEBI:29033"/>
        <dbReference type="ChEBI" id="CHEBI:68438"/>
        <dbReference type="ChEBI" id="CHEBI:131725"/>
        <dbReference type="EC" id="4.99.1.9"/>
    </reaction>
    <physiologicalReaction direction="right-to-left" evidence="8">
        <dbReference type="Rhea" id="RHEA:49574"/>
    </physiologicalReaction>
</comment>
<feature type="binding site" evidence="9">
    <location>
        <position position="206"/>
    </location>
    <ligand>
        <name>Fe(2+)</name>
        <dbReference type="ChEBI" id="CHEBI:29033"/>
    </ligand>
</feature>
<dbReference type="InterPro" id="IPR033659">
    <property type="entry name" value="Ferrochelatase_N"/>
</dbReference>